<dbReference type="Gene3D" id="3.40.50.80">
    <property type="entry name" value="Nucleotide-binding domain of ferredoxin-NADP reductase (FNR) module"/>
    <property type="match status" value="1"/>
</dbReference>
<dbReference type="EMBL" id="JADILX010000087">
    <property type="protein sequence ID" value="MBO8485913.1"/>
    <property type="molecule type" value="Genomic_DNA"/>
</dbReference>
<dbReference type="InterPro" id="IPR019480">
    <property type="entry name" value="Dihydroorotate_DH_Fe-S-bd"/>
</dbReference>
<dbReference type="Proteomes" id="UP000823750">
    <property type="component" value="Unassembled WGS sequence"/>
</dbReference>
<reference evidence="4" key="1">
    <citation type="submission" date="2020-10" db="EMBL/GenBank/DDBJ databases">
        <authorList>
            <person name="Gilroy R."/>
        </authorList>
    </citation>
    <scope>NUCLEOTIDE SEQUENCE</scope>
    <source>
        <strain evidence="4">B2-16538</strain>
    </source>
</reference>
<dbReference type="PIRSF" id="PIRSF006816">
    <property type="entry name" value="Cyc3_hyd_g"/>
    <property type="match status" value="1"/>
</dbReference>
<dbReference type="GO" id="GO:0016491">
    <property type="term" value="F:oxidoreductase activity"/>
    <property type="evidence" value="ECO:0007669"/>
    <property type="project" value="InterPro"/>
</dbReference>
<dbReference type="AlphaFoldDB" id="A0A9D9NS02"/>
<reference evidence="4" key="2">
    <citation type="journal article" date="2021" name="PeerJ">
        <title>Extensive microbial diversity within the chicken gut microbiome revealed by metagenomics and culture.</title>
        <authorList>
            <person name="Gilroy R."/>
            <person name="Ravi A."/>
            <person name="Getino M."/>
            <person name="Pursley I."/>
            <person name="Horton D.L."/>
            <person name="Alikhan N.F."/>
            <person name="Baker D."/>
            <person name="Gharbi K."/>
            <person name="Hall N."/>
            <person name="Watson M."/>
            <person name="Adriaenssens E.M."/>
            <person name="Foster-Nyarko E."/>
            <person name="Jarju S."/>
            <person name="Secka A."/>
            <person name="Antonio M."/>
            <person name="Oren A."/>
            <person name="Chaudhuri R.R."/>
            <person name="La Ragione R."/>
            <person name="Hildebrand F."/>
            <person name="Pallen M.J."/>
        </authorList>
    </citation>
    <scope>NUCLEOTIDE SEQUENCE</scope>
    <source>
        <strain evidence="4">B2-16538</strain>
    </source>
</reference>
<keyword evidence="2" id="KW-0411">Iron-sulfur</keyword>
<feature type="binding site" evidence="2">
    <location>
        <position position="233"/>
    </location>
    <ligand>
        <name>[2Fe-2S] cluster</name>
        <dbReference type="ChEBI" id="CHEBI:190135"/>
    </ligand>
</feature>
<protein>
    <submittedName>
        <fullName evidence="4">Sulfide/dihydroorotate dehydrogenase-like FAD/NAD-binding protein</fullName>
    </submittedName>
</protein>
<dbReference type="GO" id="GO:0006221">
    <property type="term" value="P:pyrimidine nucleotide biosynthetic process"/>
    <property type="evidence" value="ECO:0007669"/>
    <property type="project" value="InterPro"/>
</dbReference>
<name>A0A9D9NS02_9BACT</name>
<feature type="binding site" evidence="1">
    <location>
        <begin position="62"/>
        <end position="64"/>
    </location>
    <ligand>
        <name>FAD</name>
        <dbReference type="ChEBI" id="CHEBI:57692"/>
    </ligand>
</feature>
<proteinExistence type="predicted"/>
<dbReference type="GO" id="GO:0050660">
    <property type="term" value="F:flavin adenine dinucleotide binding"/>
    <property type="evidence" value="ECO:0007669"/>
    <property type="project" value="InterPro"/>
</dbReference>
<dbReference type="CDD" id="cd06219">
    <property type="entry name" value="DHOD_e_trans_like1"/>
    <property type="match status" value="1"/>
</dbReference>
<dbReference type="Pfam" id="PF10418">
    <property type="entry name" value="DHODB_Fe-S_bind"/>
    <property type="match status" value="1"/>
</dbReference>
<evidence type="ECO:0000259" key="3">
    <source>
        <dbReference type="PROSITE" id="PS51384"/>
    </source>
</evidence>
<dbReference type="InterPro" id="IPR017927">
    <property type="entry name" value="FAD-bd_FR_type"/>
</dbReference>
<gene>
    <name evidence="4" type="ORF">IAB78_05770</name>
</gene>
<sequence length="289" mass="31648">MFEIVSKEMLSPAICRMEVYAPRLAASAQPGQFLIVIPEEHGERIPLTISDYDREKGTVTIVTQRIGVSTGEICALEEGQCFCDVTGPLGQPSDFVGMSAEELSGERYLFIGGGVGTAPVYPQVKYLHSLGVPVDVIVGAKTSSLVIYREQMKSVCDNLYICTDDGSEGFHGMVTGMMEKLVASEGKKYTRTVAIGPMIMMKFAVQTARRLGLPMTVSLNTLMVDGTGMCGACRVTVAGKTRFACVEGPEFNGYDVDFDEAMRRQGMYRTQEHEAEAEYEHECKIGRTR</sequence>
<evidence type="ECO:0000256" key="1">
    <source>
        <dbReference type="PIRSR" id="PIRSR006816-1"/>
    </source>
</evidence>
<feature type="binding site" evidence="2">
    <location>
        <position position="230"/>
    </location>
    <ligand>
        <name>[2Fe-2S] cluster</name>
        <dbReference type="ChEBI" id="CHEBI:190135"/>
    </ligand>
</feature>
<dbReference type="Gene3D" id="2.40.30.10">
    <property type="entry name" value="Translation factors"/>
    <property type="match status" value="1"/>
</dbReference>
<feature type="binding site" evidence="2">
    <location>
        <position position="245"/>
    </location>
    <ligand>
        <name>[2Fe-2S] cluster</name>
        <dbReference type="ChEBI" id="CHEBI:190135"/>
    </ligand>
</feature>
<dbReference type="SUPFAM" id="SSF52343">
    <property type="entry name" value="Ferredoxin reductase-like, C-terminal NADP-linked domain"/>
    <property type="match status" value="1"/>
</dbReference>
<comment type="cofactor">
    <cofactor evidence="1">
        <name>FAD</name>
        <dbReference type="ChEBI" id="CHEBI:57692"/>
    </cofactor>
    <text evidence="1">Binds 1 FAD per subunit.</text>
</comment>
<feature type="domain" description="FAD-binding FR-type" evidence="3">
    <location>
        <begin position="1"/>
        <end position="95"/>
    </location>
</feature>
<accession>A0A9D9NS02</accession>
<dbReference type="PROSITE" id="PS51384">
    <property type="entry name" value="FAD_FR"/>
    <property type="match status" value="1"/>
</dbReference>
<keyword evidence="2" id="KW-0001">2Fe-2S</keyword>
<comment type="cofactor">
    <cofactor evidence="2">
        <name>[2Fe-2S] cluster</name>
        <dbReference type="ChEBI" id="CHEBI:190135"/>
    </cofactor>
    <text evidence="2">Binds 1 [2Fe-2S] cluster per subunit.</text>
</comment>
<comment type="caution">
    <text evidence="4">The sequence shown here is derived from an EMBL/GenBank/DDBJ whole genome shotgun (WGS) entry which is preliminary data.</text>
</comment>
<keyword evidence="1" id="KW-0285">Flavoprotein</keyword>
<organism evidence="4 5">
    <name type="scientific">Candidatus Cryptobacteroides excrementavium</name>
    <dbReference type="NCBI Taxonomy" id="2840759"/>
    <lineage>
        <taxon>Bacteria</taxon>
        <taxon>Pseudomonadati</taxon>
        <taxon>Bacteroidota</taxon>
        <taxon>Bacteroidia</taxon>
        <taxon>Bacteroidales</taxon>
        <taxon>Candidatus Cryptobacteroides</taxon>
    </lineage>
</organism>
<dbReference type="GO" id="GO:0046872">
    <property type="term" value="F:metal ion binding"/>
    <property type="evidence" value="ECO:0007669"/>
    <property type="project" value="UniProtKB-KW"/>
</dbReference>
<dbReference type="InterPro" id="IPR012165">
    <property type="entry name" value="Cyt_c3_hydrogenase_gsu"/>
</dbReference>
<dbReference type="InterPro" id="IPR017938">
    <property type="entry name" value="Riboflavin_synthase-like_b-brl"/>
</dbReference>
<dbReference type="InterPro" id="IPR050353">
    <property type="entry name" value="PyrK_electron_transfer"/>
</dbReference>
<dbReference type="PANTHER" id="PTHR43513">
    <property type="entry name" value="DIHYDROOROTATE DEHYDROGENASE B (NAD(+)), ELECTRON TRANSFER SUBUNIT"/>
    <property type="match status" value="1"/>
</dbReference>
<dbReference type="InterPro" id="IPR039261">
    <property type="entry name" value="FNR_nucleotide-bd"/>
</dbReference>
<evidence type="ECO:0000313" key="4">
    <source>
        <dbReference type="EMBL" id="MBO8485913.1"/>
    </source>
</evidence>
<keyword evidence="1" id="KW-0274">FAD</keyword>
<evidence type="ECO:0000313" key="5">
    <source>
        <dbReference type="Proteomes" id="UP000823750"/>
    </source>
</evidence>
<keyword evidence="2" id="KW-0479">Metal-binding</keyword>
<evidence type="ECO:0000256" key="2">
    <source>
        <dbReference type="PIRSR" id="PIRSR006816-2"/>
    </source>
</evidence>
<dbReference type="NCBIfam" id="NF004862">
    <property type="entry name" value="PRK06222.1"/>
    <property type="match status" value="1"/>
</dbReference>
<dbReference type="SUPFAM" id="SSF63380">
    <property type="entry name" value="Riboflavin synthase domain-like"/>
    <property type="match status" value="1"/>
</dbReference>
<dbReference type="PANTHER" id="PTHR43513:SF3">
    <property type="entry name" value="DIHYDROOROTATE DEHYDROGENASE B (NAD(+)), ELECTRON TRANSFER SUBUNIT-RELATED"/>
    <property type="match status" value="1"/>
</dbReference>
<keyword evidence="2" id="KW-0408">Iron</keyword>
<dbReference type="GO" id="GO:0051537">
    <property type="term" value="F:2 iron, 2 sulfur cluster binding"/>
    <property type="evidence" value="ECO:0007669"/>
    <property type="project" value="UniProtKB-KW"/>
</dbReference>